<feature type="transmembrane region" description="Helical" evidence="2">
    <location>
        <begin position="20"/>
        <end position="45"/>
    </location>
</feature>
<dbReference type="AlphaFoldDB" id="A0A1H4QQF5"/>
<feature type="transmembrane region" description="Helical" evidence="2">
    <location>
        <begin position="279"/>
        <end position="298"/>
    </location>
</feature>
<gene>
    <name evidence="3" type="ORF">SAMN04489727_2990</name>
</gene>
<dbReference type="OrthoDB" id="529448at2"/>
<dbReference type="Proteomes" id="UP000199622">
    <property type="component" value="Unassembled WGS sequence"/>
</dbReference>
<proteinExistence type="predicted"/>
<sequence length="373" mass="41651">MTTPSLTDVALNAGARIGRYFSLVSLLPALFLAAWSVVLVASGAWSGEPDPKKLADALTTVSFSGYAWILLATVTFALFLHPLQLGMTRLLEGYWGSSRVATVLLRVRITHYRKKRARLNARRKRLDRQRERVLRKILVRNYRTGLATDPDTVKDPATMEDSEFRKELLKLLPDKRAHAASGAHAALESIPHQLERYPASRRMMPTRLGNALRSAEDRIGTQYGLDAIRAAPHIALVAPELHLSYLQDTRQQMDTSIRLCVVALLATVESAAALLTDRWWLLATIAPYLLAWIAYRAAVAAADQYMATVGTVLDLNRFRLYESLHVKLPWDTEEERDNNLKLMHLIAGSDVNLRYEHPGADTGSTAPTPPRTP</sequence>
<dbReference type="RefSeq" id="WP_091307365.1">
    <property type="nucleotide sequence ID" value="NZ_FNSO01000004.1"/>
</dbReference>
<feature type="transmembrane region" description="Helical" evidence="2">
    <location>
        <begin position="65"/>
        <end position="83"/>
    </location>
</feature>
<keyword evidence="4" id="KW-1185">Reference proteome</keyword>
<keyword evidence="2" id="KW-1133">Transmembrane helix</keyword>
<dbReference type="EMBL" id="FNSO01000004">
    <property type="protein sequence ID" value="SEC21883.1"/>
    <property type="molecule type" value="Genomic_DNA"/>
</dbReference>
<reference evidence="4" key="1">
    <citation type="submission" date="2016-10" db="EMBL/GenBank/DDBJ databases">
        <authorList>
            <person name="Varghese N."/>
            <person name="Submissions S."/>
        </authorList>
    </citation>
    <scope>NUCLEOTIDE SEQUENCE [LARGE SCALE GENOMIC DNA]</scope>
    <source>
        <strain evidence="4">DSM 44544</strain>
    </source>
</reference>
<feature type="coiled-coil region" evidence="1">
    <location>
        <begin position="109"/>
        <end position="136"/>
    </location>
</feature>
<keyword evidence="2" id="KW-0812">Transmembrane</keyword>
<keyword evidence="1" id="KW-0175">Coiled coil</keyword>
<feature type="transmembrane region" description="Helical" evidence="2">
    <location>
        <begin position="256"/>
        <end position="273"/>
    </location>
</feature>
<accession>A0A1H4QQF5</accession>
<dbReference type="STRING" id="208445.SAMN04489727_2990"/>
<evidence type="ECO:0000256" key="1">
    <source>
        <dbReference type="SAM" id="Coils"/>
    </source>
</evidence>
<organism evidence="3 4">
    <name type="scientific">Amycolatopsis tolypomycina</name>
    <dbReference type="NCBI Taxonomy" id="208445"/>
    <lineage>
        <taxon>Bacteria</taxon>
        <taxon>Bacillati</taxon>
        <taxon>Actinomycetota</taxon>
        <taxon>Actinomycetes</taxon>
        <taxon>Pseudonocardiales</taxon>
        <taxon>Pseudonocardiaceae</taxon>
        <taxon>Amycolatopsis</taxon>
    </lineage>
</organism>
<name>A0A1H4QQF5_9PSEU</name>
<keyword evidence="2" id="KW-0472">Membrane</keyword>
<evidence type="ECO:0000313" key="4">
    <source>
        <dbReference type="Proteomes" id="UP000199622"/>
    </source>
</evidence>
<evidence type="ECO:0000256" key="2">
    <source>
        <dbReference type="SAM" id="Phobius"/>
    </source>
</evidence>
<protein>
    <submittedName>
        <fullName evidence="3">Uncharacterized protein</fullName>
    </submittedName>
</protein>
<evidence type="ECO:0000313" key="3">
    <source>
        <dbReference type="EMBL" id="SEC21883.1"/>
    </source>
</evidence>